<gene>
    <name evidence="4" type="ORF">BZA70DRAFT_175351</name>
</gene>
<proteinExistence type="inferred from homology"/>
<evidence type="ECO:0000313" key="5">
    <source>
        <dbReference type="Proteomes" id="UP001498771"/>
    </source>
</evidence>
<name>A0ABR1F5S6_9ASCO</name>
<protein>
    <submittedName>
        <fullName evidence="4">Uncharacterized protein</fullName>
    </submittedName>
</protein>
<dbReference type="PANTHER" id="PTHR43618:SF18">
    <property type="entry name" value="SHORT CHAIN DEHYDROGENASE_REDUCTASE FAMILY (AFU_ORTHOLOGUE AFUA_5G12480)"/>
    <property type="match status" value="1"/>
</dbReference>
<evidence type="ECO:0000313" key="4">
    <source>
        <dbReference type="EMBL" id="KAK7205171.1"/>
    </source>
</evidence>
<dbReference type="PANTHER" id="PTHR43618">
    <property type="entry name" value="7-ALPHA-HYDROXYSTEROID DEHYDROGENASE"/>
    <property type="match status" value="1"/>
</dbReference>
<organism evidence="4 5">
    <name type="scientific">Myxozyma melibiosi</name>
    <dbReference type="NCBI Taxonomy" id="54550"/>
    <lineage>
        <taxon>Eukaryota</taxon>
        <taxon>Fungi</taxon>
        <taxon>Dikarya</taxon>
        <taxon>Ascomycota</taxon>
        <taxon>Saccharomycotina</taxon>
        <taxon>Lipomycetes</taxon>
        <taxon>Lipomycetales</taxon>
        <taxon>Lipomycetaceae</taxon>
        <taxon>Myxozyma</taxon>
    </lineage>
</organism>
<dbReference type="PROSITE" id="PS00061">
    <property type="entry name" value="ADH_SHORT"/>
    <property type="match status" value="1"/>
</dbReference>
<keyword evidence="2" id="KW-0521">NADP</keyword>
<sequence>MTDFSISNLFGVEGMVCVITGGGTGIGLMMATALEHNGAKVYILGRRLAVLENSAKLYAKHGNLHPLQCDVTSKQDLIRATEHIKAADGKVDLLVVNSGIMSQKLNDFSPEIKADPAKLSEFWMQKSEQSWADTFSVNVTSVFFTTVAFLGLLDASNQARKAANALDKPTAQVVVTSSIGGFMRVTPFAFTYNASKAATTHLAKMMATFFIEYDIRVNIITPGMYPSQMTGSLDTESNKVALEPFPPTVIPLRRAGAEEEMGGAILYLASKAGGYNAGSVLVTDGGRLCIFPNTY</sequence>
<dbReference type="EMBL" id="JBBJBU010000006">
    <property type="protein sequence ID" value="KAK7205171.1"/>
    <property type="molecule type" value="Genomic_DNA"/>
</dbReference>
<dbReference type="InterPro" id="IPR052178">
    <property type="entry name" value="Sec_Metab_Biosynth_SDR"/>
</dbReference>
<dbReference type="Pfam" id="PF00106">
    <property type="entry name" value="adh_short"/>
    <property type="match status" value="1"/>
</dbReference>
<dbReference type="InterPro" id="IPR036291">
    <property type="entry name" value="NAD(P)-bd_dom_sf"/>
</dbReference>
<dbReference type="CDD" id="cd05233">
    <property type="entry name" value="SDR_c"/>
    <property type="match status" value="1"/>
</dbReference>
<comment type="caution">
    <text evidence="4">The sequence shown here is derived from an EMBL/GenBank/DDBJ whole genome shotgun (WGS) entry which is preliminary data.</text>
</comment>
<dbReference type="RefSeq" id="XP_064768204.1">
    <property type="nucleotide sequence ID" value="XM_064909892.1"/>
</dbReference>
<dbReference type="InterPro" id="IPR002347">
    <property type="entry name" value="SDR_fam"/>
</dbReference>
<evidence type="ECO:0000256" key="2">
    <source>
        <dbReference type="ARBA" id="ARBA00022857"/>
    </source>
</evidence>
<comment type="similarity">
    <text evidence="1">Belongs to the short-chain dehydrogenases/reductases (SDR) family.</text>
</comment>
<keyword evidence="3" id="KW-0560">Oxidoreductase</keyword>
<evidence type="ECO:0000256" key="3">
    <source>
        <dbReference type="ARBA" id="ARBA00023002"/>
    </source>
</evidence>
<reference evidence="4 5" key="1">
    <citation type="submission" date="2024-03" db="EMBL/GenBank/DDBJ databases">
        <title>Genome-scale model development and genomic sequencing of the oleaginous clade Lipomyces.</title>
        <authorList>
            <consortium name="Lawrence Berkeley National Laboratory"/>
            <person name="Czajka J.J."/>
            <person name="Han Y."/>
            <person name="Kim J."/>
            <person name="Mondo S.J."/>
            <person name="Hofstad B.A."/>
            <person name="Robles A."/>
            <person name="Haridas S."/>
            <person name="Riley R."/>
            <person name="LaButti K."/>
            <person name="Pangilinan J."/>
            <person name="Andreopoulos W."/>
            <person name="Lipzen A."/>
            <person name="Yan J."/>
            <person name="Wang M."/>
            <person name="Ng V."/>
            <person name="Grigoriev I.V."/>
            <person name="Spatafora J.W."/>
            <person name="Magnuson J.K."/>
            <person name="Baker S.E."/>
            <person name="Pomraning K.R."/>
        </authorList>
    </citation>
    <scope>NUCLEOTIDE SEQUENCE [LARGE SCALE GENOMIC DNA]</scope>
    <source>
        <strain evidence="4 5">Phaff 52-87</strain>
    </source>
</reference>
<evidence type="ECO:0000256" key="1">
    <source>
        <dbReference type="ARBA" id="ARBA00006484"/>
    </source>
</evidence>
<dbReference type="InterPro" id="IPR020904">
    <property type="entry name" value="Sc_DH/Rdtase_CS"/>
</dbReference>
<dbReference type="Proteomes" id="UP001498771">
    <property type="component" value="Unassembled WGS sequence"/>
</dbReference>
<accession>A0ABR1F5S6</accession>
<dbReference type="Gene3D" id="3.40.50.720">
    <property type="entry name" value="NAD(P)-binding Rossmann-like Domain"/>
    <property type="match status" value="1"/>
</dbReference>
<dbReference type="PRINTS" id="PR00081">
    <property type="entry name" value="GDHRDH"/>
</dbReference>
<dbReference type="SUPFAM" id="SSF51735">
    <property type="entry name" value="NAD(P)-binding Rossmann-fold domains"/>
    <property type="match status" value="1"/>
</dbReference>
<dbReference type="GeneID" id="90035404"/>
<keyword evidence="5" id="KW-1185">Reference proteome</keyword>